<evidence type="ECO:0000256" key="2">
    <source>
        <dbReference type="ARBA" id="ARBA00004536"/>
    </source>
</evidence>
<evidence type="ECO:0000256" key="4">
    <source>
        <dbReference type="ARBA" id="ARBA00022475"/>
    </source>
</evidence>
<dbReference type="GO" id="GO:0016477">
    <property type="term" value="P:cell migration"/>
    <property type="evidence" value="ECO:0007669"/>
    <property type="project" value="TreeGrafter"/>
</dbReference>
<evidence type="ECO:0000256" key="21">
    <source>
        <dbReference type="SAM" id="SignalP"/>
    </source>
</evidence>
<dbReference type="FunFam" id="2.60.40.60:FF:000202">
    <property type="entry name" value="cadherin-8 isoform X4"/>
    <property type="match status" value="1"/>
</dbReference>
<keyword evidence="5" id="KW-0165">Cleavage on pair of basic residues</keyword>
<dbReference type="GO" id="GO:0016339">
    <property type="term" value="P:calcium-dependent cell-cell adhesion via plasma membrane cell adhesion molecules"/>
    <property type="evidence" value="ECO:0007669"/>
    <property type="project" value="TreeGrafter"/>
</dbReference>
<feature type="domain" description="Cadherin" evidence="22">
    <location>
        <begin position="145"/>
        <end position="252"/>
    </location>
</feature>
<keyword evidence="12" id="KW-0965">Cell junction</keyword>
<comment type="function">
    <text evidence="19">Cadherins are calcium-dependent cell adhesion proteins.</text>
</comment>
<evidence type="ECO:0000256" key="10">
    <source>
        <dbReference type="ARBA" id="ARBA00022837"/>
    </source>
</evidence>
<feature type="chain" id="PRO_5034744341" description="Cadherin-5" evidence="21">
    <location>
        <begin position="21"/>
        <end position="764"/>
    </location>
</feature>
<dbReference type="GO" id="GO:0016342">
    <property type="term" value="C:catenin complex"/>
    <property type="evidence" value="ECO:0007669"/>
    <property type="project" value="TreeGrafter"/>
</dbReference>
<dbReference type="FunFam" id="2.60.40.60:FF:000123">
    <property type="entry name" value="Protocadherin beta 4"/>
    <property type="match status" value="1"/>
</dbReference>
<keyword evidence="8 21" id="KW-0732">Signal</keyword>
<dbReference type="InterPro" id="IPR039808">
    <property type="entry name" value="Cadherin"/>
</dbReference>
<evidence type="ECO:0000313" key="23">
    <source>
        <dbReference type="Ensembl" id="ENSECRP00000012217.1"/>
    </source>
</evidence>
<keyword evidence="11 18" id="KW-0130">Cell adhesion</keyword>
<dbReference type="AlphaFoldDB" id="A0A8C4S723"/>
<evidence type="ECO:0000256" key="11">
    <source>
        <dbReference type="ARBA" id="ARBA00022889"/>
    </source>
</evidence>
<keyword evidence="4" id="KW-1003">Cell membrane</keyword>
<evidence type="ECO:0000256" key="15">
    <source>
        <dbReference type="ARBA" id="ARBA00023180"/>
    </source>
</evidence>
<dbReference type="GO" id="GO:0019903">
    <property type="term" value="F:protein phosphatase binding"/>
    <property type="evidence" value="ECO:0007669"/>
    <property type="project" value="TreeGrafter"/>
</dbReference>
<dbReference type="InterPro" id="IPR002126">
    <property type="entry name" value="Cadherin-like_dom"/>
</dbReference>
<evidence type="ECO:0000256" key="16">
    <source>
        <dbReference type="ARBA" id="ARBA00030559"/>
    </source>
</evidence>
<keyword evidence="24" id="KW-1185">Reference proteome</keyword>
<dbReference type="GO" id="GO:0005923">
    <property type="term" value="C:bicellular tight junction"/>
    <property type="evidence" value="ECO:0007669"/>
    <property type="project" value="TreeGrafter"/>
</dbReference>
<comment type="subcellular location">
    <subcellularLocation>
        <location evidence="2">Cell junction</location>
        <location evidence="2">Adherens junction</location>
    </subcellularLocation>
    <subcellularLocation>
        <location evidence="1 18">Cell membrane</location>
        <topology evidence="1 18">Single-pass type I membrane protein</topology>
    </subcellularLocation>
</comment>
<gene>
    <name evidence="23" type="primary">cdh5</name>
</gene>
<evidence type="ECO:0000256" key="1">
    <source>
        <dbReference type="ARBA" id="ARBA00004251"/>
    </source>
</evidence>
<protein>
    <recommendedName>
        <fullName evidence="3">Cadherin-5</fullName>
    </recommendedName>
    <alternativeName>
        <fullName evidence="16">Vascular endothelial cadherin</fullName>
    </alternativeName>
</protein>
<dbReference type="Gene3D" id="2.60.40.60">
    <property type="entry name" value="Cadherins"/>
    <property type="match status" value="5"/>
</dbReference>
<keyword evidence="10 17" id="KW-0106">Calcium</keyword>
<dbReference type="GO" id="GO:0005912">
    <property type="term" value="C:adherens junction"/>
    <property type="evidence" value="ECO:0007669"/>
    <property type="project" value="UniProtKB-SubCell"/>
</dbReference>
<dbReference type="PANTHER" id="PTHR24027">
    <property type="entry name" value="CADHERIN-23"/>
    <property type="match status" value="1"/>
</dbReference>
<dbReference type="PROSITE" id="PS50268">
    <property type="entry name" value="CADHERIN_2"/>
    <property type="match status" value="5"/>
</dbReference>
<evidence type="ECO:0000256" key="14">
    <source>
        <dbReference type="ARBA" id="ARBA00023136"/>
    </source>
</evidence>
<dbReference type="PRINTS" id="PR00205">
    <property type="entry name" value="CADHERIN"/>
</dbReference>
<dbReference type="GO" id="GO:0044331">
    <property type="term" value="P:cell-cell adhesion mediated by cadherin"/>
    <property type="evidence" value="ECO:0007669"/>
    <property type="project" value="TreeGrafter"/>
</dbReference>
<evidence type="ECO:0000256" key="13">
    <source>
        <dbReference type="ARBA" id="ARBA00022989"/>
    </source>
</evidence>
<dbReference type="Proteomes" id="UP000694620">
    <property type="component" value="Chromosome 9"/>
</dbReference>
<sequence length="764" mass="85302">MGACIWVVFCIMVHFIPINGLVVKSSNIQSVLHRHKREFKWNMMYVTENMSSVSPISIGKLSSSKFNRTALFILRGEGVDQGEKGIFTVNKLGDVFVHKTLDREKKAIYNLNVLAMDEMTRNLLEPETSFQVKVMDINDNEPKFDQNEYNVSFFEGPYTEAKVLTVHAADPDDPTIFGHAEVEYKIFAPKGFYIVETTGDIKFLGTLDRETNQTYKFIVQAKDMPKHSNTGFTSTATVIINLKDINDNKAKFTQSTYTFNVSESTAPGVNIGALLITDKDEPQNTNPQFNPTNLAGVFEIVEDEDLKNGKIILRKELDYETRSSYSFQIEVTETIVFPDKDDGVGFSKATVFINILDEDEPPVFSLKEYHFAIMENVDKGNIGKVNAIDPDTAKNQIRYSIKEDSVDSLGIDSNKGIISIRKLLDRETKAWHNFTIKATEINKDGTQGKESFASVHLKILDENDNPPELNGTTHLVVCEDSQPETVVATLSVTDKDEMTLDTRFTFHLKEENSNFTLVSNLDNTANIIAKYGGFRVNEDDILTLIISDNGNPPKSSTTTLTIHVCPCIDGDRMCEVASAQMGVSVQALLAILFCLLTILIITLLFLLRRKLKKEPLGSLGKGVGEIHEQLVSYDEEGGGEMDTNGYDVSVLSSAWQTGIRPRPESQTGPCLYATVQKPAIKQNMAIMIEVKKDEADHDKDGIPYDTLHIYGYEGQDSLAGSLSSINSSSCDSDLDYDFINEWGPRFKTLAELYGVDEHDDASMY</sequence>
<keyword evidence="7" id="KW-0479">Metal-binding</keyword>
<dbReference type="SMART" id="SM00112">
    <property type="entry name" value="CA"/>
    <property type="match status" value="5"/>
</dbReference>
<evidence type="ECO:0000256" key="12">
    <source>
        <dbReference type="ARBA" id="ARBA00022949"/>
    </source>
</evidence>
<feature type="domain" description="Cadherin" evidence="22">
    <location>
        <begin position="253"/>
        <end position="364"/>
    </location>
</feature>
<dbReference type="GO" id="GO:0008013">
    <property type="term" value="F:beta-catenin binding"/>
    <property type="evidence" value="ECO:0007669"/>
    <property type="project" value="TreeGrafter"/>
</dbReference>
<dbReference type="FunFam" id="4.10.900.10:FF:000001">
    <property type="entry name" value="Cadherin 2"/>
    <property type="match status" value="1"/>
</dbReference>
<feature type="domain" description="Cadherin" evidence="22">
    <location>
        <begin position="365"/>
        <end position="469"/>
    </location>
</feature>
<dbReference type="InterPro" id="IPR015919">
    <property type="entry name" value="Cadherin-like_sf"/>
</dbReference>
<evidence type="ECO:0000256" key="19">
    <source>
        <dbReference type="RuleBase" id="RU004357"/>
    </source>
</evidence>
<keyword evidence="15" id="KW-0325">Glycoprotein</keyword>
<evidence type="ECO:0000256" key="9">
    <source>
        <dbReference type="ARBA" id="ARBA00022737"/>
    </source>
</evidence>
<evidence type="ECO:0000256" key="5">
    <source>
        <dbReference type="ARBA" id="ARBA00022685"/>
    </source>
</evidence>
<dbReference type="CDD" id="cd11304">
    <property type="entry name" value="Cadherin_repeat"/>
    <property type="match status" value="4"/>
</dbReference>
<evidence type="ECO:0000256" key="3">
    <source>
        <dbReference type="ARBA" id="ARBA00021701"/>
    </source>
</evidence>
<feature type="signal peptide" evidence="21">
    <location>
        <begin position="1"/>
        <end position="20"/>
    </location>
</feature>
<name>A0A8C4S723_ERPCA</name>
<keyword evidence="9" id="KW-0677">Repeat</keyword>
<dbReference type="GO" id="GO:0000902">
    <property type="term" value="P:cell morphogenesis"/>
    <property type="evidence" value="ECO:0007669"/>
    <property type="project" value="TreeGrafter"/>
</dbReference>
<dbReference type="Gene3D" id="4.10.900.10">
    <property type="entry name" value="TCF3-CBD (Catenin binding domain)"/>
    <property type="match status" value="1"/>
</dbReference>
<proteinExistence type="predicted"/>
<accession>A0A8C4S723</accession>
<evidence type="ECO:0000313" key="24">
    <source>
        <dbReference type="Proteomes" id="UP000694620"/>
    </source>
</evidence>
<reference evidence="23" key="3">
    <citation type="submission" date="2025-09" db="UniProtKB">
        <authorList>
            <consortium name="Ensembl"/>
        </authorList>
    </citation>
    <scope>IDENTIFICATION</scope>
</reference>
<feature type="transmembrane region" description="Helical" evidence="20">
    <location>
        <begin position="587"/>
        <end position="607"/>
    </location>
</feature>
<dbReference type="GO" id="GO:0045296">
    <property type="term" value="F:cadherin binding"/>
    <property type="evidence" value="ECO:0007669"/>
    <property type="project" value="TreeGrafter"/>
</dbReference>
<evidence type="ECO:0000256" key="20">
    <source>
        <dbReference type="SAM" id="Phobius"/>
    </source>
</evidence>
<keyword evidence="14 20" id="KW-0472">Membrane</keyword>
<dbReference type="PANTHER" id="PTHR24027:SF89">
    <property type="entry name" value="CADHERIN-5"/>
    <property type="match status" value="1"/>
</dbReference>
<dbReference type="GO" id="GO:0002009">
    <property type="term" value="P:morphogenesis of an epithelium"/>
    <property type="evidence" value="ECO:0007669"/>
    <property type="project" value="UniProtKB-ARBA"/>
</dbReference>
<feature type="domain" description="Cadherin" evidence="22">
    <location>
        <begin position="469"/>
        <end position="581"/>
    </location>
</feature>
<dbReference type="GO" id="GO:0034332">
    <property type="term" value="P:adherens junction organization"/>
    <property type="evidence" value="ECO:0007669"/>
    <property type="project" value="TreeGrafter"/>
</dbReference>
<dbReference type="Ensembl" id="ENSECRT00000012415.1">
    <property type="protein sequence ID" value="ENSECRP00000012217.1"/>
    <property type="gene ID" value="ENSECRG00000008131.1"/>
</dbReference>
<dbReference type="GeneTree" id="ENSGT00940000165928"/>
<organism evidence="23 24">
    <name type="scientific">Erpetoichthys calabaricus</name>
    <name type="common">Rope fish</name>
    <name type="synonym">Calamoichthys calabaricus</name>
    <dbReference type="NCBI Taxonomy" id="27687"/>
    <lineage>
        <taxon>Eukaryota</taxon>
        <taxon>Metazoa</taxon>
        <taxon>Chordata</taxon>
        <taxon>Craniata</taxon>
        <taxon>Vertebrata</taxon>
        <taxon>Euteleostomi</taxon>
        <taxon>Actinopterygii</taxon>
        <taxon>Polypteriformes</taxon>
        <taxon>Polypteridae</taxon>
        <taxon>Erpetoichthys</taxon>
    </lineage>
</organism>
<evidence type="ECO:0000256" key="7">
    <source>
        <dbReference type="ARBA" id="ARBA00022723"/>
    </source>
</evidence>
<dbReference type="PROSITE" id="PS00232">
    <property type="entry name" value="CADHERIN_1"/>
    <property type="match status" value="2"/>
</dbReference>
<evidence type="ECO:0000256" key="17">
    <source>
        <dbReference type="PROSITE-ProRule" id="PRU00043"/>
    </source>
</evidence>
<dbReference type="SUPFAM" id="SSF49313">
    <property type="entry name" value="Cadherin-like"/>
    <property type="match status" value="5"/>
</dbReference>
<evidence type="ECO:0000256" key="18">
    <source>
        <dbReference type="RuleBase" id="RU003318"/>
    </source>
</evidence>
<keyword evidence="6 18" id="KW-0812">Transmembrane</keyword>
<evidence type="ECO:0000259" key="22">
    <source>
        <dbReference type="PROSITE" id="PS50268"/>
    </source>
</evidence>
<reference evidence="23" key="2">
    <citation type="submission" date="2025-08" db="UniProtKB">
        <authorList>
            <consortium name="Ensembl"/>
        </authorList>
    </citation>
    <scope>IDENTIFICATION</scope>
</reference>
<keyword evidence="13 20" id="KW-1133">Transmembrane helix</keyword>
<dbReference type="InterPro" id="IPR027397">
    <property type="entry name" value="Catenin-bd_sf"/>
</dbReference>
<reference evidence="23" key="1">
    <citation type="submission" date="2021-06" db="EMBL/GenBank/DDBJ databases">
        <authorList>
            <consortium name="Wellcome Sanger Institute Data Sharing"/>
        </authorList>
    </citation>
    <scope>NUCLEOTIDE SEQUENCE [LARGE SCALE GENOMIC DNA]</scope>
</reference>
<feature type="domain" description="Cadherin" evidence="22">
    <location>
        <begin position="46"/>
        <end position="144"/>
    </location>
</feature>
<evidence type="ECO:0000256" key="6">
    <source>
        <dbReference type="ARBA" id="ARBA00022692"/>
    </source>
</evidence>
<evidence type="ECO:0000256" key="8">
    <source>
        <dbReference type="ARBA" id="ARBA00022729"/>
    </source>
</evidence>
<dbReference type="InterPro" id="IPR000233">
    <property type="entry name" value="Cadherin_Y-type_LIR"/>
</dbReference>
<dbReference type="Pfam" id="PF00028">
    <property type="entry name" value="Cadherin"/>
    <property type="match status" value="4"/>
</dbReference>
<dbReference type="GO" id="GO:0005509">
    <property type="term" value="F:calcium ion binding"/>
    <property type="evidence" value="ECO:0007669"/>
    <property type="project" value="UniProtKB-UniRule"/>
</dbReference>
<dbReference type="GO" id="GO:0007156">
    <property type="term" value="P:homophilic cell adhesion via plasma membrane adhesion molecules"/>
    <property type="evidence" value="ECO:0007669"/>
    <property type="project" value="InterPro"/>
</dbReference>
<dbReference type="InterPro" id="IPR020894">
    <property type="entry name" value="Cadherin_CS"/>
</dbReference>
<dbReference type="Pfam" id="PF01049">
    <property type="entry name" value="CADH_Y-type_LIR"/>
    <property type="match status" value="1"/>
</dbReference>
<dbReference type="GO" id="GO:0007043">
    <property type="term" value="P:cell-cell junction assembly"/>
    <property type="evidence" value="ECO:0007669"/>
    <property type="project" value="TreeGrafter"/>
</dbReference>